<dbReference type="InterPro" id="IPR057596">
    <property type="entry name" value="RDRP_core"/>
</dbReference>
<feature type="domain" description="RDRP core" evidence="9">
    <location>
        <begin position="226"/>
        <end position="559"/>
    </location>
</feature>
<reference evidence="12 13" key="1">
    <citation type="submission" date="2013-05" db="EMBL/GenBank/DDBJ databases">
        <title>Draft genome of the parasitic nematode Anyclostoma ceylanicum.</title>
        <authorList>
            <person name="Mitreva M."/>
        </authorList>
    </citation>
    <scope>NUCLEOTIDE SEQUENCE [LARGE SCALE GENOMIC DNA]</scope>
</reference>
<keyword evidence="13" id="KW-1185">Reference proteome</keyword>
<evidence type="ECO:0000313" key="13">
    <source>
        <dbReference type="Proteomes" id="UP000054495"/>
    </source>
</evidence>
<keyword evidence="6" id="KW-0943">RNA-mediated gene silencing</keyword>
<evidence type="ECO:0000256" key="7">
    <source>
        <dbReference type="ARBA" id="ARBA00048744"/>
    </source>
</evidence>
<keyword evidence="2 8" id="KW-0696">RNA-directed RNA polymerase</keyword>
<evidence type="ECO:0000256" key="5">
    <source>
        <dbReference type="ARBA" id="ARBA00022884"/>
    </source>
</evidence>
<evidence type="ECO:0000256" key="2">
    <source>
        <dbReference type="ARBA" id="ARBA00022484"/>
    </source>
</evidence>
<dbReference type="GO" id="GO:0030422">
    <property type="term" value="P:siRNA processing"/>
    <property type="evidence" value="ECO:0007669"/>
    <property type="project" value="TreeGrafter"/>
</dbReference>
<comment type="catalytic activity">
    <reaction evidence="7 8">
        <text>RNA(n) + a ribonucleoside 5'-triphosphate = RNA(n+1) + diphosphate</text>
        <dbReference type="Rhea" id="RHEA:21248"/>
        <dbReference type="Rhea" id="RHEA-COMP:14527"/>
        <dbReference type="Rhea" id="RHEA-COMP:17342"/>
        <dbReference type="ChEBI" id="CHEBI:33019"/>
        <dbReference type="ChEBI" id="CHEBI:61557"/>
        <dbReference type="ChEBI" id="CHEBI:140395"/>
        <dbReference type="EC" id="2.7.7.48"/>
    </reaction>
</comment>
<feature type="domain" description="PH-like" evidence="10">
    <location>
        <begin position="2"/>
        <end position="79"/>
    </location>
</feature>
<dbReference type="InterPro" id="IPR007855">
    <property type="entry name" value="RDRP"/>
</dbReference>
<dbReference type="PANTHER" id="PTHR23079">
    <property type="entry name" value="RNA-DEPENDENT RNA POLYMERASE"/>
    <property type="match status" value="1"/>
</dbReference>
<dbReference type="Proteomes" id="UP000054495">
    <property type="component" value="Unassembled WGS sequence"/>
</dbReference>
<keyword evidence="5 8" id="KW-0694">RNA-binding</keyword>
<dbReference type="Pfam" id="PF25359">
    <property type="entry name" value="PH_met_RdRP"/>
    <property type="match status" value="1"/>
</dbReference>
<proteinExistence type="inferred from homology"/>
<dbReference type="EC" id="2.7.7.48" evidence="8"/>
<evidence type="ECO:0000256" key="6">
    <source>
        <dbReference type="ARBA" id="ARBA00023158"/>
    </source>
</evidence>
<dbReference type="GO" id="GO:0003968">
    <property type="term" value="F:RNA-directed RNA polymerase activity"/>
    <property type="evidence" value="ECO:0007669"/>
    <property type="project" value="UniProtKB-KW"/>
</dbReference>
<name>A0A0D6LZJ0_9BILA</name>
<evidence type="ECO:0000256" key="3">
    <source>
        <dbReference type="ARBA" id="ARBA00022679"/>
    </source>
</evidence>
<evidence type="ECO:0000256" key="4">
    <source>
        <dbReference type="ARBA" id="ARBA00022695"/>
    </source>
</evidence>
<gene>
    <name evidence="12" type="ORF">ANCCEY_04258</name>
</gene>
<keyword evidence="4 8" id="KW-0548">Nucleotidyltransferase</keyword>
<sequence>MVDTAVAPSNRKSRERIHFELNSPVIIRNCFRADSEKKFGIKRERWRVFHRGRSSNEEPHVLALTESPIFTVEFDSLPMVDVLYSSKDCPYARWTTANSCTNAATSSDDRIFKDFLHETVREQDVAYNKAKCTRPPDWVKDTVRERMFSLTYLIECLISRGAVVKDQLLLDVATWLDFLTVVSKCYLRNREALVREFENQCEDQITYELSKEEIKRGYRKVRKVVITPTRTIYVVPETLMPNRVLRGYDHDGTRVLRVTFRDDDNQQMRISKTSYHLIKTTLRDNMINGFEIAGRSFGYLGNSNSQMRDAGAYFMEKYSHHEYLEYTAKNKMLPLPTWQPKIDQVRHELGDFTKMENIYKLMARLGQCFTQSMESSVHFEREEYFVMPDIIGGCNREGDHYVFSDGVGMVSKAFAKQIAEDMMLGKCVPSCFQFRFRGMKGVLAVNPVLDEYASWARANNLEGDTGMFAGFELQLVFRDSQVKFKTHRRTKEAVEIVKYSTPSPVALNKPFICILDQVSQMQSYDCHVRVTNRIEQLAEEQLRSSARSLLYEKECRNKLKQFPIPNDKGRTMLGVIDDTGQLQYGQVFVQYTEHVTLKTPPPYASKKVLTGKVMLTKSPSVVAGDVRIFTAVDIPDLHHLCDVVVFPQHGPRPHPDEMAGSDLDGDEYAVIWDEGLMLETSEEAFDYTADKPEYKPINVEKMTEDMVEFYINYITQDSIGTIANSFQFQADLYGLKSEGIMENYGIKSEAEVFSGCIAEMRNRISDRDQDDMSFFTTNELIEQKMTILFREFREGFFEEFGGWRNCVKQAVNPNMVSDDVLDHYIGNPPRCMQRKAVAYYRTCYGSHFRCLFGYCY</sequence>
<accession>A0A0D6LZJ0</accession>
<evidence type="ECO:0000259" key="11">
    <source>
        <dbReference type="Pfam" id="PF26253"/>
    </source>
</evidence>
<dbReference type="Pfam" id="PF26253">
    <property type="entry name" value="RdRP_head"/>
    <property type="match status" value="1"/>
</dbReference>
<dbReference type="PANTHER" id="PTHR23079:SF57">
    <property type="entry name" value="RNA-DIRECTED RNA POLYMERASE"/>
    <property type="match status" value="1"/>
</dbReference>
<comment type="similarity">
    <text evidence="1 8">Belongs to the RdRP family.</text>
</comment>
<dbReference type="AlphaFoldDB" id="A0A0D6LZJ0"/>
<evidence type="ECO:0000259" key="10">
    <source>
        <dbReference type="Pfam" id="PF25359"/>
    </source>
</evidence>
<evidence type="ECO:0000313" key="12">
    <source>
        <dbReference type="EMBL" id="EPB76628.1"/>
    </source>
</evidence>
<dbReference type="EMBL" id="KE124858">
    <property type="protein sequence ID" value="EPB76628.1"/>
    <property type="molecule type" value="Genomic_DNA"/>
</dbReference>
<feature type="domain" description="RDRP C-terminal head" evidence="11">
    <location>
        <begin position="726"/>
        <end position="814"/>
    </location>
</feature>
<keyword evidence="3 8" id="KW-0808">Transferase</keyword>
<evidence type="ECO:0000256" key="8">
    <source>
        <dbReference type="RuleBase" id="RU363098"/>
    </source>
</evidence>
<dbReference type="GO" id="GO:0031380">
    <property type="term" value="C:nuclear RNA-directed RNA polymerase complex"/>
    <property type="evidence" value="ECO:0007669"/>
    <property type="project" value="TreeGrafter"/>
</dbReference>
<dbReference type="Pfam" id="PF05183">
    <property type="entry name" value="RdRP"/>
    <property type="match status" value="1"/>
</dbReference>
<dbReference type="GO" id="GO:0003723">
    <property type="term" value="F:RNA binding"/>
    <property type="evidence" value="ECO:0007669"/>
    <property type="project" value="UniProtKB-KW"/>
</dbReference>
<evidence type="ECO:0000256" key="1">
    <source>
        <dbReference type="ARBA" id="ARBA00005762"/>
    </source>
</evidence>
<protein>
    <recommendedName>
        <fullName evidence="8">RNA-dependent RNA polymerase</fullName>
        <ecNumber evidence="8">2.7.7.48</ecNumber>
    </recommendedName>
</protein>
<dbReference type="InterPro" id="IPR058752">
    <property type="entry name" value="RDRP_C_head"/>
</dbReference>
<organism evidence="12 13">
    <name type="scientific">Ancylostoma ceylanicum</name>
    <dbReference type="NCBI Taxonomy" id="53326"/>
    <lineage>
        <taxon>Eukaryota</taxon>
        <taxon>Metazoa</taxon>
        <taxon>Ecdysozoa</taxon>
        <taxon>Nematoda</taxon>
        <taxon>Chromadorea</taxon>
        <taxon>Rhabditida</taxon>
        <taxon>Rhabditina</taxon>
        <taxon>Rhabditomorpha</taxon>
        <taxon>Strongyloidea</taxon>
        <taxon>Ancylostomatidae</taxon>
        <taxon>Ancylostomatinae</taxon>
        <taxon>Ancylostoma</taxon>
    </lineage>
</organism>
<evidence type="ECO:0000259" key="9">
    <source>
        <dbReference type="Pfam" id="PF05183"/>
    </source>
</evidence>
<dbReference type="InterPro" id="IPR057493">
    <property type="entry name" value="PH_RdRP-assoc"/>
</dbReference>